<feature type="transmembrane region" description="Helical" evidence="6">
    <location>
        <begin position="270"/>
        <end position="287"/>
    </location>
</feature>
<keyword evidence="5 6" id="KW-0472">Membrane</keyword>
<feature type="transmembrane region" description="Helical" evidence="6">
    <location>
        <begin position="91"/>
        <end position="115"/>
    </location>
</feature>
<accession>R7RSW7</accession>
<proteinExistence type="predicted"/>
<keyword evidence="8" id="KW-1185">Reference proteome</keyword>
<dbReference type="InterPro" id="IPR051679">
    <property type="entry name" value="DASS-Related_Transporters"/>
</dbReference>
<gene>
    <name evidence="7" type="ORF">TCEL_02192</name>
</gene>
<sequence>MQQLEIKSRKNRWEFLSDLNPLVVIFLLIVLTCLLTYIIPGGEFERKEIEVMGMTKNIVIPGSFKYIESIPQGFSKVWTYFMEGAINGSDVSFTIFLCSGALTAIIATGAVNAAINSLVLKLKDKSHLLIPALIFAFSLGGAVYGMYEDAIPFILILAPLMRAMKYDSLVAVMIVQYGVAVGSAAGFLNPFAVGIGQALAEIPMTSGIGFRILIWIFLTVITCIFVMKYAKEVKSDPTKSIVYSDDIINKQKDEVSEQQKFEGFTLRHKIVLLSLALGFIIMIYGVMKKGWWFNEIGSIFLFMGIVIPLIGGMSVNEMIKKNLEGMAAVMVAVIMISASRIIILILENSKIMDTILYGISNLLSTFPKTITVWIMYVSTSLIHAIMGSSSGVAATVMPIMAPLGDILNISRQTVVTAYHLATGTFGYWVPWDGISFAMCTLAGINFFKYIKKSMKFALFYYVPATLLILAICVLINFS</sequence>
<dbReference type="InterPro" id="IPR018385">
    <property type="entry name" value="C4_dicarb_anaerob_car-like"/>
</dbReference>
<reference evidence="7" key="1">
    <citation type="submission" date="2013-03" db="EMBL/GenBank/DDBJ databases">
        <title>Draft genome sequence of the hydrogen-ethanol-producing anaerobic alkalithermophilic Caloramator celere.</title>
        <authorList>
            <person name="Ciranna A."/>
            <person name="Larjo A."/>
            <person name="Kivisto A."/>
            <person name="Santala V."/>
            <person name="Roos C."/>
            <person name="Karp M."/>
        </authorList>
    </citation>
    <scope>NUCLEOTIDE SEQUENCE [LARGE SCALE GENOMIC DNA]</scope>
    <source>
        <strain evidence="7">DSM 8682</strain>
    </source>
</reference>
<evidence type="ECO:0000256" key="6">
    <source>
        <dbReference type="SAM" id="Phobius"/>
    </source>
</evidence>
<feature type="transmembrane region" description="Helical" evidence="6">
    <location>
        <begin position="168"/>
        <end position="188"/>
    </location>
</feature>
<comment type="subcellular location">
    <subcellularLocation>
        <location evidence="1">Cell membrane</location>
        <topology evidence="1">Multi-pass membrane protein</topology>
    </subcellularLocation>
</comment>
<feature type="transmembrane region" description="Helical" evidence="6">
    <location>
        <begin position="327"/>
        <end position="346"/>
    </location>
</feature>
<feature type="transmembrane region" description="Helical" evidence="6">
    <location>
        <begin position="434"/>
        <end position="450"/>
    </location>
</feature>
<feature type="transmembrane region" description="Helical" evidence="6">
    <location>
        <begin position="457"/>
        <end position="477"/>
    </location>
</feature>
<dbReference type="HOGENOM" id="CLU_035307_0_1_9"/>
<dbReference type="EMBL" id="CAVN010000132">
    <property type="protein sequence ID" value="CDF59124.1"/>
    <property type="molecule type" value="Genomic_DNA"/>
</dbReference>
<evidence type="ECO:0000256" key="1">
    <source>
        <dbReference type="ARBA" id="ARBA00004651"/>
    </source>
</evidence>
<feature type="transmembrane region" description="Helical" evidence="6">
    <location>
        <begin position="208"/>
        <end position="230"/>
    </location>
</feature>
<dbReference type="RefSeq" id="WP_018665702.1">
    <property type="nucleotide sequence ID" value="NZ_HF952032.1"/>
</dbReference>
<organism evidence="7 8">
    <name type="scientific">Thermobrachium celere DSM 8682</name>
    <dbReference type="NCBI Taxonomy" id="941824"/>
    <lineage>
        <taxon>Bacteria</taxon>
        <taxon>Bacillati</taxon>
        <taxon>Bacillota</taxon>
        <taxon>Clostridia</taxon>
        <taxon>Eubacteriales</taxon>
        <taxon>Clostridiaceae</taxon>
        <taxon>Thermobrachium</taxon>
    </lineage>
</organism>
<dbReference type="Pfam" id="PF03606">
    <property type="entry name" value="DcuC"/>
    <property type="match status" value="1"/>
</dbReference>
<evidence type="ECO:0000313" key="7">
    <source>
        <dbReference type="EMBL" id="CDF59124.1"/>
    </source>
</evidence>
<dbReference type="PANTHER" id="PTHR43652:SF2">
    <property type="entry name" value="BASIC AMINO ACID ANTIPORTER YFCC-RELATED"/>
    <property type="match status" value="1"/>
</dbReference>
<feature type="transmembrane region" description="Helical" evidence="6">
    <location>
        <begin position="127"/>
        <end position="147"/>
    </location>
</feature>
<feature type="transmembrane region" description="Helical" evidence="6">
    <location>
        <begin position="373"/>
        <end position="397"/>
    </location>
</feature>
<dbReference type="GO" id="GO:0005886">
    <property type="term" value="C:plasma membrane"/>
    <property type="evidence" value="ECO:0007669"/>
    <property type="project" value="UniProtKB-SubCell"/>
</dbReference>
<keyword evidence="3 6" id="KW-0812">Transmembrane</keyword>
<evidence type="ECO:0000256" key="5">
    <source>
        <dbReference type="ARBA" id="ARBA00023136"/>
    </source>
</evidence>
<evidence type="ECO:0000256" key="2">
    <source>
        <dbReference type="ARBA" id="ARBA00022475"/>
    </source>
</evidence>
<dbReference type="PANTHER" id="PTHR43652">
    <property type="entry name" value="BASIC AMINO ACID ANTIPORTER YFCC-RELATED"/>
    <property type="match status" value="1"/>
</dbReference>
<keyword evidence="2" id="KW-1003">Cell membrane</keyword>
<keyword evidence="4 6" id="KW-1133">Transmembrane helix</keyword>
<feature type="transmembrane region" description="Helical" evidence="6">
    <location>
        <begin position="20"/>
        <end position="39"/>
    </location>
</feature>
<feature type="transmembrane region" description="Helical" evidence="6">
    <location>
        <begin position="299"/>
        <end position="315"/>
    </location>
</feature>
<dbReference type="AlphaFoldDB" id="R7RSW7"/>
<comment type="caution">
    <text evidence="7">The sequence shown here is derived from an EMBL/GenBank/DDBJ whole genome shotgun (WGS) entry which is preliminary data.</text>
</comment>
<protein>
    <submittedName>
        <fullName evidence="7">Putative C4-dicarboxylate anaerobic carrier</fullName>
    </submittedName>
</protein>
<evidence type="ECO:0000256" key="3">
    <source>
        <dbReference type="ARBA" id="ARBA00022692"/>
    </source>
</evidence>
<dbReference type="eggNOG" id="COG1288">
    <property type="taxonomic scope" value="Bacteria"/>
</dbReference>
<evidence type="ECO:0000256" key="4">
    <source>
        <dbReference type="ARBA" id="ARBA00022989"/>
    </source>
</evidence>
<name>R7RSW7_9CLOT</name>
<dbReference type="OrthoDB" id="255482at2"/>
<evidence type="ECO:0000313" key="8">
    <source>
        <dbReference type="Proteomes" id="UP000014923"/>
    </source>
</evidence>
<dbReference type="Proteomes" id="UP000014923">
    <property type="component" value="Unassembled WGS sequence"/>
</dbReference>